<evidence type="ECO:0000313" key="2">
    <source>
        <dbReference type="EMBL" id="TVY10123.1"/>
    </source>
</evidence>
<reference evidence="2 3" key="1">
    <citation type="submission" date="2019-07" db="EMBL/GenBank/DDBJ databases">
        <authorList>
            <person name="Kim J."/>
        </authorList>
    </citation>
    <scope>NUCLEOTIDE SEQUENCE [LARGE SCALE GENOMIC DNA]</scope>
    <source>
        <strain evidence="2 3">JC52</strain>
    </source>
</reference>
<organism evidence="2 3">
    <name type="scientific">Paenibacillus cremeus</name>
    <dbReference type="NCBI Taxonomy" id="2163881"/>
    <lineage>
        <taxon>Bacteria</taxon>
        <taxon>Bacillati</taxon>
        <taxon>Bacillota</taxon>
        <taxon>Bacilli</taxon>
        <taxon>Bacillales</taxon>
        <taxon>Paenibacillaceae</taxon>
        <taxon>Paenibacillus</taxon>
    </lineage>
</organism>
<sequence length="113" mass="13018">MIHLYLDDYRSCPKGLVLARYAEECILLLQEFEVDVLSLDYDLGWGHPNGMHVVTQIVTSGRYPRRIYLHTSSDSGRQAMFQMLYSHKPDHVQLHNGPMTPELLMEIAQSAQE</sequence>
<dbReference type="OrthoDB" id="2614698at2"/>
<dbReference type="AlphaFoldDB" id="A0A559KDE5"/>
<evidence type="ECO:0000259" key="1">
    <source>
        <dbReference type="Pfam" id="PF20274"/>
    </source>
</evidence>
<name>A0A559KDE5_9BACL</name>
<dbReference type="GO" id="GO:0051301">
    <property type="term" value="P:cell division"/>
    <property type="evidence" value="ECO:0007669"/>
    <property type="project" value="UniProtKB-KW"/>
</dbReference>
<feature type="domain" description="Cyclic-phosphate processing Receiver" evidence="1">
    <location>
        <begin position="2"/>
        <end position="85"/>
    </location>
</feature>
<keyword evidence="2" id="KW-0132">Cell division</keyword>
<gene>
    <name evidence="2" type="ORF">FPZ49_10435</name>
</gene>
<comment type="caution">
    <text evidence="2">The sequence shown here is derived from an EMBL/GenBank/DDBJ whole genome shotgun (WGS) entry which is preliminary data.</text>
</comment>
<keyword evidence="2" id="KW-0131">Cell cycle</keyword>
<dbReference type="InterPro" id="IPR046909">
    <property type="entry name" value="cREC_REC"/>
</dbReference>
<proteinExistence type="predicted"/>
<accession>A0A559KDE5</accession>
<evidence type="ECO:0000313" key="3">
    <source>
        <dbReference type="Proteomes" id="UP000317036"/>
    </source>
</evidence>
<dbReference type="EMBL" id="VNJI01000010">
    <property type="protein sequence ID" value="TVY10123.1"/>
    <property type="molecule type" value="Genomic_DNA"/>
</dbReference>
<protein>
    <submittedName>
        <fullName evidence="2">Cell division protein FtsJ</fullName>
    </submittedName>
</protein>
<dbReference type="RefSeq" id="WP_144846214.1">
    <property type="nucleotide sequence ID" value="NZ_VNJI01000010.1"/>
</dbReference>
<dbReference type="Proteomes" id="UP000317036">
    <property type="component" value="Unassembled WGS sequence"/>
</dbReference>
<keyword evidence="3" id="KW-1185">Reference proteome</keyword>
<dbReference type="Pfam" id="PF20274">
    <property type="entry name" value="cREC_REC"/>
    <property type="match status" value="1"/>
</dbReference>